<comment type="caution">
    <text evidence="2">The sequence shown here is derived from an EMBL/GenBank/DDBJ whole genome shotgun (WGS) entry which is preliminary data.</text>
</comment>
<accession>A0A917JC40</accession>
<evidence type="ECO:0000256" key="1">
    <source>
        <dbReference type="SAM" id="SignalP"/>
    </source>
</evidence>
<protein>
    <recommendedName>
        <fullName evidence="4">Tetratricopeptide repeat protein</fullName>
    </recommendedName>
</protein>
<evidence type="ECO:0008006" key="4">
    <source>
        <dbReference type="Google" id="ProtNLM"/>
    </source>
</evidence>
<keyword evidence="3" id="KW-1185">Reference proteome</keyword>
<feature type="signal peptide" evidence="1">
    <location>
        <begin position="1"/>
        <end position="20"/>
    </location>
</feature>
<proteinExistence type="predicted"/>
<name>A0A917JC40_9SPHI</name>
<dbReference type="RefSeq" id="WP_188417358.1">
    <property type="nucleotide sequence ID" value="NZ_BMDO01000007.1"/>
</dbReference>
<dbReference type="Gene3D" id="1.25.40.10">
    <property type="entry name" value="Tetratricopeptide repeat domain"/>
    <property type="match status" value="2"/>
</dbReference>
<evidence type="ECO:0000313" key="3">
    <source>
        <dbReference type="Proteomes" id="UP000662074"/>
    </source>
</evidence>
<gene>
    <name evidence="2" type="ORF">GCM10011425_25680</name>
</gene>
<dbReference type="AlphaFoldDB" id="A0A917JC40"/>
<dbReference type="InterPro" id="IPR011990">
    <property type="entry name" value="TPR-like_helical_dom_sf"/>
</dbReference>
<keyword evidence="1" id="KW-0732">Signal</keyword>
<organism evidence="2 3">
    <name type="scientific">Mucilaginibacter galii</name>
    <dbReference type="NCBI Taxonomy" id="2005073"/>
    <lineage>
        <taxon>Bacteria</taxon>
        <taxon>Pseudomonadati</taxon>
        <taxon>Bacteroidota</taxon>
        <taxon>Sphingobacteriia</taxon>
        <taxon>Sphingobacteriales</taxon>
        <taxon>Sphingobacteriaceae</taxon>
        <taxon>Mucilaginibacter</taxon>
    </lineage>
</organism>
<reference evidence="2" key="2">
    <citation type="submission" date="2020-09" db="EMBL/GenBank/DDBJ databases">
        <authorList>
            <person name="Sun Q."/>
            <person name="Sedlacek I."/>
        </authorList>
    </citation>
    <scope>NUCLEOTIDE SEQUENCE</scope>
    <source>
        <strain evidence="2">CCM 8711</strain>
    </source>
</reference>
<dbReference type="Proteomes" id="UP000662074">
    <property type="component" value="Unassembled WGS sequence"/>
</dbReference>
<sequence length="417" mass="45803">MKIKFLIAGTIGLFSLSAYAQKGELSTAQQEYDKYETLRQNKSMATMASTSINTAKASIDKASANEKTAALPQTYALKAAIYSTLAYNDTVATTSTPLFTTASEALKKAKEADAKGEYKRLIDASNQYLGYYQLNKGVKEFQAKKYEDAYKAFDFYRSVYPEDTTAIYYSGLAAANSKNYPVAISNYKKLVTTNYSRRADIYSDLSNMYLMQKDTAAALAAVGEGVSKFPANASLRGREVEIALQQGKQAEFVDKIQAAIANDPKNKTLYFYSGIAYGKIADAQAKIAKTAKDPAAKAAAQKAVTDNTEKAADAYKKAVEIDPAYFEANLNMGYILMTSAVEDFNTANKMPMSKQKEYNALMAKVNAAADRAKPYLEKAVELQPKDQSALGNLRNYYIIKKDNVKSAEIKKRLDAAQ</sequence>
<evidence type="ECO:0000313" key="2">
    <source>
        <dbReference type="EMBL" id="GGI51356.1"/>
    </source>
</evidence>
<dbReference type="SUPFAM" id="SSF48452">
    <property type="entry name" value="TPR-like"/>
    <property type="match status" value="1"/>
</dbReference>
<feature type="chain" id="PRO_5038031567" description="Tetratricopeptide repeat protein" evidence="1">
    <location>
        <begin position="21"/>
        <end position="417"/>
    </location>
</feature>
<dbReference type="EMBL" id="BMDO01000007">
    <property type="protein sequence ID" value="GGI51356.1"/>
    <property type="molecule type" value="Genomic_DNA"/>
</dbReference>
<reference evidence="2" key="1">
    <citation type="journal article" date="2014" name="Int. J. Syst. Evol. Microbiol.">
        <title>Complete genome sequence of Corynebacterium casei LMG S-19264T (=DSM 44701T), isolated from a smear-ripened cheese.</title>
        <authorList>
            <consortium name="US DOE Joint Genome Institute (JGI-PGF)"/>
            <person name="Walter F."/>
            <person name="Albersmeier A."/>
            <person name="Kalinowski J."/>
            <person name="Ruckert C."/>
        </authorList>
    </citation>
    <scope>NUCLEOTIDE SEQUENCE</scope>
    <source>
        <strain evidence="2">CCM 8711</strain>
    </source>
</reference>